<gene>
    <name evidence="1" type="ORF">BDN72DRAFT_765801</name>
</gene>
<proteinExistence type="predicted"/>
<evidence type="ECO:0000313" key="2">
    <source>
        <dbReference type="Proteomes" id="UP000308600"/>
    </source>
</evidence>
<name>A0ACD3B155_9AGAR</name>
<sequence length="379" mass="41014">MGFFSFIVKPIAYISIPVFLIRSLSSSSPTGEYYARVTVYLSAMSLVAACSAMMAIPMAAVGKQYDVQHAVARTFYFVVGQLMDLNVKVEGEENLEKGLPGIIMSNHQSMLDVFVIGRLMPKRATIMAKESLLYTPLGPFMKLSGSIFVNRGNHERALASLAAAARKIKAERVSLWIFPEGTRTLKETPDIMPLKKGGFHLAVQAGIPIIPVVVENYWSLYKPGWFTRGTLRVRVLPAISTAGKTAEDVNDLISVVREQMLTAIRDMTSSNSSSSSPPPPAPAPSTSTLTTPSSSIFKPSSQNESDKGRDLKVEVTPLVPLPPAVLPSVPVAAEYVERGMSSASLSSSSSLNQWKSEVNSENGVETEEDEGMILVGRPT</sequence>
<organism evidence="1 2">
    <name type="scientific">Pluteus cervinus</name>
    <dbReference type="NCBI Taxonomy" id="181527"/>
    <lineage>
        <taxon>Eukaryota</taxon>
        <taxon>Fungi</taxon>
        <taxon>Dikarya</taxon>
        <taxon>Basidiomycota</taxon>
        <taxon>Agaricomycotina</taxon>
        <taxon>Agaricomycetes</taxon>
        <taxon>Agaricomycetidae</taxon>
        <taxon>Agaricales</taxon>
        <taxon>Pluteineae</taxon>
        <taxon>Pluteaceae</taxon>
        <taxon>Pluteus</taxon>
    </lineage>
</organism>
<keyword evidence="1" id="KW-0012">Acyltransferase</keyword>
<reference evidence="1 2" key="1">
    <citation type="journal article" date="2019" name="Nat. Ecol. Evol.">
        <title>Megaphylogeny resolves global patterns of mushroom evolution.</title>
        <authorList>
            <person name="Varga T."/>
            <person name="Krizsan K."/>
            <person name="Foldi C."/>
            <person name="Dima B."/>
            <person name="Sanchez-Garcia M."/>
            <person name="Sanchez-Ramirez S."/>
            <person name="Szollosi G.J."/>
            <person name="Szarkandi J.G."/>
            <person name="Papp V."/>
            <person name="Albert L."/>
            <person name="Andreopoulos W."/>
            <person name="Angelini C."/>
            <person name="Antonin V."/>
            <person name="Barry K.W."/>
            <person name="Bougher N.L."/>
            <person name="Buchanan P."/>
            <person name="Buyck B."/>
            <person name="Bense V."/>
            <person name="Catcheside P."/>
            <person name="Chovatia M."/>
            <person name="Cooper J."/>
            <person name="Damon W."/>
            <person name="Desjardin D."/>
            <person name="Finy P."/>
            <person name="Geml J."/>
            <person name="Haridas S."/>
            <person name="Hughes K."/>
            <person name="Justo A."/>
            <person name="Karasinski D."/>
            <person name="Kautmanova I."/>
            <person name="Kiss B."/>
            <person name="Kocsube S."/>
            <person name="Kotiranta H."/>
            <person name="LaButti K.M."/>
            <person name="Lechner B.E."/>
            <person name="Liimatainen K."/>
            <person name="Lipzen A."/>
            <person name="Lukacs Z."/>
            <person name="Mihaltcheva S."/>
            <person name="Morgado L.N."/>
            <person name="Niskanen T."/>
            <person name="Noordeloos M.E."/>
            <person name="Ohm R.A."/>
            <person name="Ortiz-Santana B."/>
            <person name="Ovrebo C."/>
            <person name="Racz N."/>
            <person name="Riley R."/>
            <person name="Savchenko A."/>
            <person name="Shiryaev A."/>
            <person name="Soop K."/>
            <person name="Spirin V."/>
            <person name="Szebenyi C."/>
            <person name="Tomsovsky M."/>
            <person name="Tulloss R.E."/>
            <person name="Uehling J."/>
            <person name="Grigoriev I.V."/>
            <person name="Vagvolgyi C."/>
            <person name="Papp T."/>
            <person name="Martin F.M."/>
            <person name="Miettinen O."/>
            <person name="Hibbett D.S."/>
            <person name="Nagy L.G."/>
        </authorList>
    </citation>
    <scope>NUCLEOTIDE SEQUENCE [LARGE SCALE GENOMIC DNA]</scope>
    <source>
        <strain evidence="1 2">NL-1719</strain>
    </source>
</reference>
<dbReference type="Proteomes" id="UP000308600">
    <property type="component" value="Unassembled WGS sequence"/>
</dbReference>
<dbReference type="EMBL" id="ML208305">
    <property type="protein sequence ID" value="TFK70972.1"/>
    <property type="molecule type" value="Genomic_DNA"/>
</dbReference>
<protein>
    <submittedName>
        <fullName evidence="1">Acyltransferase-domain-containing protein</fullName>
    </submittedName>
</protein>
<keyword evidence="2" id="KW-1185">Reference proteome</keyword>
<accession>A0ACD3B155</accession>
<keyword evidence="1" id="KW-0808">Transferase</keyword>
<evidence type="ECO:0000313" key="1">
    <source>
        <dbReference type="EMBL" id="TFK70972.1"/>
    </source>
</evidence>